<organism evidence="1">
    <name type="scientific">termite gut metagenome</name>
    <dbReference type="NCBI Taxonomy" id="433724"/>
    <lineage>
        <taxon>unclassified sequences</taxon>
        <taxon>metagenomes</taxon>
        <taxon>organismal metagenomes</taxon>
    </lineage>
</organism>
<dbReference type="NCBIfam" id="TIGR04474">
    <property type="entry name" value="tcm_partner"/>
    <property type="match status" value="1"/>
</dbReference>
<protein>
    <recommendedName>
        <fullName evidence="2">Three-Cys-motif partner protein TcmP</fullName>
    </recommendedName>
</protein>
<comment type="caution">
    <text evidence="1">The sequence shown here is derived from an EMBL/GenBank/DDBJ whole genome shotgun (WGS) entry which is preliminary data.</text>
</comment>
<evidence type="ECO:0000313" key="1">
    <source>
        <dbReference type="EMBL" id="KAA6333957.1"/>
    </source>
</evidence>
<proteinExistence type="predicted"/>
<gene>
    <name evidence="1" type="ORF">EZS27_017688</name>
</gene>
<dbReference type="AlphaFoldDB" id="A0A5J4RJ75"/>
<name>A0A5J4RJ75_9ZZZZ</name>
<reference evidence="1" key="1">
    <citation type="submission" date="2019-03" db="EMBL/GenBank/DDBJ databases">
        <title>Single cell metagenomics reveals metabolic interactions within the superorganism composed of flagellate Streblomastix strix and complex community of Bacteroidetes bacteria on its surface.</title>
        <authorList>
            <person name="Treitli S.C."/>
            <person name="Kolisko M."/>
            <person name="Husnik F."/>
            <person name="Keeling P."/>
            <person name="Hampl V."/>
        </authorList>
    </citation>
    <scope>NUCLEOTIDE SEQUENCE</scope>
    <source>
        <strain evidence="1">STM</strain>
    </source>
</reference>
<evidence type="ECO:0008006" key="2">
    <source>
        <dbReference type="Google" id="ProtNLM"/>
    </source>
</evidence>
<dbReference type="InterPro" id="IPR031009">
    <property type="entry name" value="Tcm_partner"/>
</dbReference>
<dbReference type="EMBL" id="SNRY01001052">
    <property type="protein sequence ID" value="KAA6333957.1"/>
    <property type="molecule type" value="Genomic_DNA"/>
</dbReference>
<sequence length="385" mass="45963">MGKKNVKNTLQIHSQAKIEFYEKYLNRYLRILRSSKFIKRIHIYDVFCGMGIYEDGGKGSPIVAFDAIKKLYIENNTLVGTKISLIVNDKSKERVERVKKYIEENNQDYCTTQYYDYDVEQMFIVVQQEVSRTASDTRNIIFIDPYGYKNIKKETLYHLMENDKTEIILFLPISHMHRFTQIAMQDEETSQYAPLRTFVNSFFPENHKMMTEKVNVMEYIQFVSEALTYRRKFYTTSYYIKRDATNHFALFFMTSHIVGFEKILEIKWTLDDEAGRGFKIPQQQKGLFDGEFAEETKNRNVERLESILLQCLTEPKTNRQVYEITLENEFLPKHTKEVFDKWQQHNPKFKVYDIKTGKEARKKSFYISWSNYKDGDNKVKFILEQ</sequence>
<accession>A0A5J4RJ75</accession>